<accession>A0A1C0YDB1</accession>
<reference evidence="4 5" key="1">
    <citation type="submission" date="2016-07" db="EMBL/GenBank/DDBJ databases">
        <title>Caryophanon latum genome sequencing.</title>
        <authorList>
            <person name="Verma A."/>
            <person name="Pal Y."/>
            <person name="Krishnamurthi S."/>
        </authorList>
    </citation>
    <scope>NUCLEOTIDE SEQUENCE [LARGE SCALE GENOMIC DNA]</scope>
    <source>
        <strain evidence="4 5">DSM 14151</strain>
    </source>
</reference>
<dbReference type="GO" id="GO:0004386">
    <property type="term" value="F:helicase activity"/>
    <property type="evidence" value="ECO:0007669"/>
    <property type="project" value="UniProtKB-KW"/>
</dbReference>
<dbReference type="FunFam" id="3.40.50.300:FF:000533">
    <property type="entry name" value="Helicase, Snf2 family"/>
    <property type="match status" value="1"/>
</dbReference>
<evidence type="ECO:0000313" key="5">
    <source>
        <dbReference type="Proteomes" id="UP000093482"/>
    </source>
</evidence>
<dbReference type="SMART" id="SM00490">
    <property type="entry name" value="HELICc"/>
    <property type="match status" value="1"/>
</dbReference>
<dbReference type="SMART" id="SM00487">
    <property type="entry name" value="DEXDc"/>
    <property type="match status" value="1"/>
</dbReference>
<dbReference type="AlphaFoldDB" id="A0A1C0YDB1"/>
<dbReference type="InterPro" id="IPR050496">
    <property type="entry name" value="SNF2_RAD54_helicase_repair"/>
</dbReference>
<keyword evidence="5" id="KW-1185">Reference proteome</keyword>
<dbReference type="SUPFAM" id="SSF52540">
    <property type="entry name" value="P-loop containing nucleoside triphosphate hydrolases"/>
    <property type="match status" value="2"/>
</dbReference>
<evidence type="ECO:0000259" key="3">
    <source>
        <dbReference type="PROSITE" id="PS51194"/>
    </source>
</evidence>
<dbReference type="InterPro" id="IPR001650">
    <property type="entry name" value="Helicase_C-like"/>
</dbReference>
<dbReference type="InterPro" id="IPR027417">
    <property type="entry name" value="P-loop_NTPase"/>
</dbReference>
<dbReference type="InterPro" id="IPR000330">
    <property type="entry name" value="SNF2_N"/>
</dbReference>
<name>A0A1C0YDB1_9BACL</name>
<dbReference type="PROSITE" id="PS51192">
    <property type="entry name" value="HELICASE_ATP_BIND_1"/>
    <property type="match status" value="1"/>
</dbReference>
<dbReference type="GO" id="GO:0016787">
    <property type="term" value="F:hydrolase activity"/>
    <property type="evidence" value="ECO:0007669"/>
    <property type="project" value="UniProtKB-KW"/>
</dbReference>
<evidence type="ECO:0000256" key="1">
    <source>
        <dbReference type="ARBA" id="ARBA00022801"/>
    </source>
</evidence>
<feature type="domain" description="Helicase ATP-binding" evidence="2">
    <location>
        <begin position="441"/>
        <end position="605"/>
    </location>
</feature>
<dbReference type="Pfam" id="PF12419">
    <property type="entry name" value="DUF3670"/>
    <property type="match status" value="1"/>
</dbReference>
<dbReference type="Pfam" id="PF00271">
    <property type="entry name" value="Helicase_C"/>
    <property type="match status" value="1"/>
</dbReference>
<evidence type="ECO:0000259" key="2">
    <source>
        <dbReference type="PROSITE" id="PS51192"/>
    </source>
</evidence>
<dbReference type="Pfam" id="PF00176">
    <property type="entry name" value="SNF2-rel_dom"/>
    <property type="match status" value="1"/>
</dbReference>
<keyword evidence="4" id="KW-0067">ATP-binding</keyword>
<keyword evidence="1" id="KW-0378">Hydrolase</keyword>
<dbReference type="InterPro" id="IPR014001">
    <property type="entry name" value="Helicase_ATP-bd"/>
</dbReference>
<proteinExistence type="predicted"/>
<dbReference type="GO" id="GO:0005524">
    <property type="term" value="F:ATP binding"/>
    <property type="evidence" value="ECO:0007669"/>
    <property type="project" value="InterPro"/>
</dbReference>
<dbReference type="Gene3D" id="3.40.50.300">
    <property type="entry name" value="P-loop containing nucleotide triphosphate hydrolases"/>
    <property type="match status" value="1"/>
</dbReference>
<dbReference type="EMBL" id="MATO01000068">
    <property type="protein sequence ID" value="OCS85168.1"/>
    <property type="molecule type" value="Genomic_DNA"/>
</dbReference>
<dbReference type="InterPro" id="IPR038718">
    <property type="entry name" value="SNF2-like_sf"/>
</dbReference>
<dbReference type="GO" id="GO:0015616">
    <property type="term" value="F:DNA translocase activity"/>
    <property type="evidence" value="ECO:0007669"/>
    <property type="project" value="TreeGrafter"/>
</dbReference>
<feature type="domain" description="Helicase C-terminal" evidence="3">
    <location>
        <begin position="738"/>
        <end position="889"/>
    </location>
</feature>
<dbReference type="PANTHER" id="PTHR45629">
    <property type="entry name" value="SNF2/RAD54 FAMILY MEMBER"/>
    <property type="match status" value="1"/>
</dbReference>
<gene>
    <name evidence="4" type="ORF">A6K76_15245</name>
</gene>
<keyword evidence="4" id="KW-0547">Nucleotide-binding</keyword>
<sequence>MTSMFQRTFKLSIREQHEHFVVQAFHDDSLLFVHEWLTPLCFLHEASLYGMVAIADDVTAHMSASMLLDILHDDFKHPFIELAAADAISETTLHKLRDVLPLWRTRDVWQYMRDNGQWHFPQSIDYTYLERGIYDELQRHDISISSLPSLLPLFEQNWPLQTAVDHQETQLAFRLNEPELDGDWLLEAVVQGKRAGSYWVPAVKKRMLPIHDVLPPKWAHAADHIAEQQTRALSLLSITQDEKSAHFFRKLLSDAELRQFLQHDVPNLQAFGYFVVLPAWLKDLKKTKLRTSVTASTGKSQASLNDPLEFNWQFSINDETMSAEQFRRLVGENREFIRVGSQWFQIDDEWLAQMKKVMEQTENSKWTVRDLLFREVQEELIEFIDEVDEQQSPTLQLHIQASLQNYLQQLENKEGLPPIPTPAALQADLRFYQQQGFEWLTFMRKQQFGACLADDMGLGKTIQLLTYVLHLFDEQPNANAVLIVAPTSVLGNWQREIERFAPSLRVYTHYGSARVKENFADTLKNERPHIVLSTYGTVTQDAEQFRDYIFSTITLDEAQTIKNMQTQQSRAIRKLYADHHIALTGTPVENRLSELWAIFDFIHRGYFGSFKTFNDTYITPIERDNNEQKKEELRLKIMPFLLRRTKRDPKLLLNLPEKQEQHEYCPLSTEQAVLYESYIQNALDDLNNLTPFERRGRILQTLTKLKQLCNHPALFLKEDVRDAQSLLKRSEKLKRILSLTADIVENGEQCLIFTQYIGMGELLQLCLKELHGIDAPFLTGATPKAQRDTLVEQFQAGAFPIFILSLKAGGTGLNLTAASHVLHADRWWNPAVENQATDRAYRIGQTRFVHVHKFITTGTIEEKIDAMLSAKQALSEDLIQSSNWLTELADDELKELFAYA</sequence>
<dbReference type="InterPro" id="IPR049730">
    <property type="entry name" value="SNF2/RAD54-like_C"/>
</dbReference>
<dbReference type="PROSITE" id="PS51194">
    <property type="entry name" value="HELICASE_CTER"/>
    <property type="match status" value="1"/>
</dbReference>
<keyword evidence="4" id="KW-0347">Helicase</keyword>
<organism evidence="4 5">
    <name type="scientific">Caryophanon latum</name>
    <dbReference type="NCBI Taxonomy" id="33977"/>
    <lineage>
        <taxon>Bacteria</taxon>
        <taxon>Bacillati</taxon>
        <taxon>Bacillota</taxon>
        <taxon>Bacilli</taxon>
        <taxon>Bacillales</taxon>
        <taxon>Caryophanaceae</taxon>
        <taxon>Caryophanon</taxon>
    </lineage>
</organism>
<dbReference type="PANTHER" id="PTHR45629:SF7">
    <property type="entry name" value="DNA EXCISION REPAIR PROTEIN ERCC-6-RELATED"/>
    <property type="match status" value="1"/>
</dbReference>
<evidence type="ECO:0000313" key="4">
    <source>
        <dbReference type="EMBL" id="OCS85168.1"/>
    </source>
</evidence>
<dbReference type="Gene3D" id="3.40.50.10810">
    <property type="entry name" value="Tandem AAA-ATPase domain"/>
    <property type="match status" value="1"/>
</dbReference>
<dbReference type="Proteomes" id="UP000093482">
    <property type="component" value="Unassembled WGS sequence"/>
</dbReference>
<protein>
    <submittedName>
        <fullName evidence="4">Helicase</fullName>
    </submittedName>
</protein>
<dbReference type="InterPro" id="IPR022138">
    <property type="entry name" value="DUF3670"/>
</dbReference>
<dbReference type="CDD" id="cd18793">
    <property type="entry name" value="SF2_C_SNF"/>
    <property type="match status" value="1"/>
</dbReference>
<comment type="caution">
    <text evidence="4">The sequence shown here is derived from an EMBL/GenBank/DDBJ whole genome shotgun (WGS) entry which is preliminary data.</text>
</comment>
<dbReference type="CDD" id="cd18012">
    <property type="entry name" value="DEXQc_arch_SWI2_SNF2"/>
    <property type="match status" value="1"/>
</dbReference>